<dbReference type="SMART" id="SM00116">
    <property type="entry name" value="CBS"/>
    <property type="match status" value="2"/>
</dbReference>
<name>A0AAW7XQ60_9GAMM</name>
<accession>A0AAW7XQ60</accession>
<proteinExistence type="predicted"/>
<feature type="domain" description="CBS" evidence="3">
    <location>
        <begin position="91"/>
        <end position="148"/>
    </location>
</feature>
<dbReference type="PANTHER" id="PTHR43080:SF2">
    <property type="entry name" value="CBS DOMAIN-CONTAINING PROTEIN"/>
    <property type="match status" value="1"/>
</dbReference>
<dbReference type="Proteomes" id="UP001169862">
    <property type="component" value="Unassembled WGS sequence"/>
</dbReference>
<dbReference type="Gene3D" id="3.10.580.10">
    <property type="entry name" value="CBS-domain"/>
    <property type="match status" value="1"/>
</dbReference>
<evidence type="ECO:0000256" key="1">
    <source>
        <dbReference type="ARBA" id="ARBA00023122"/>
    </source>
</evidence>
<organism evidence="4 5">
    <name type="scientific">Neptunomonas phycophila</name>
    <dbReference type="NCBI Taxonomy" id="1572645"/>
    <lineage>
        <taxon>Bacteria</taxon>
        <taxon>Pseudomonadati</taxon>
        <taxon>Pseudomonadota</taxon>
        <taxon>Gammaproteobacteria</taxon>
        <taxon>Oceanospirillales</taxon>
        <taxon>Oceanospirillaceae</taxon>
        <taxon>Neptunomonas</taxon>
    </lineage>
</organism>
<comment type="caution">
    <text evidence="4">The sequence shown here is derived from an EMBL/GenBank/DDBJ whole genome shotgun (WGS) entry which is preliminary data.</text>
</comment>
<dbReference type="InterPro" id="IPR046342">
    <property type="entry name" value="CBS_dom_sf"/>
</dbReference>
<reference evidence="4" key="1">
    <citation type="submission" date="2023-07" db="EMBL/GenBank/DDBJ databases">
        <title>Genome content predicts the carbon catabolic preferences of heterotrophic bacteria.</title>
        <authorList>
            <person name="Gralka M."/>
        </authorList>
    </citation>
    <scope>NUCLEOTIDE SEQUENCE</scope>
    <source>
        <strain evidence="4">I2M16</strain>
    </source>
</reference>
<evidence type="ECO:0000256" key="2">
    <source>
        <dbReference type="PROSITE-ProRule" id="PRU00703"/>
    </source>
</evidence>
<dbReference type="PANTHER" id="PTHR43080">
    <property type="entry name" value="CBS DOMAIN-CONTAINING PROTEIN CBSX3, MITOCHONDRIAL"/>
    <property type="match status" value="1"/>
</dbReference>
<evidence type="ECO:0000313" key="5">
    <source>
        <dbReference type="Proteomes" id="UP001169862"/>
    </source>
</evidence>
<feature type="domain" description="CBS" evidence="3">
    <location>
        <begin position="152"/>
        <end position="209"/>
    </location>
</feature>
<keyword evidence="1 2" id="KW-0129">CBS domain</keyword>
<evidence type="ECO:0000313" key="4">
    <source>
        <dbReference type="EMBL" id="MDO6455359.1"/>
    </source>
</evidence>
<dbReference type="RefSeq" id="WP_215150403.1">
    <property type="nucleotide sequence ID" value="NZ_JAHHDZ010000001.1"/>
</dbReference>
<dbReference type="InterPro" id="IPR051257">
    <property type="entry name" value="Diverse_CBS-Domain"/>
</dbReference>
<dbReference type="PROSITE" id="PS51371">
    <property type="entry name" value="CBS"/>
    <property type="match status" value="2"/>
</dbReference>
<protein>
    <submittedName>
        <fullName evidence="4">CBS domain-containing protein</fullName>
    </submittedName>
</protein>
<evidence type="ECO:0000259" key="3">
    <source>
        <dbReference type="PROSITE" id="PS51371"/>
    </source>
</evidence>
<dbReference type="InterPro" id="IPR000644">
    <property type="entry name" value="CBS_dom"/>
</dbReference>
<gene>
    <name evidence="4" type="ORF">Q4490_17495</name>
</gene>
<sequence>MSLIIIDAGYRIQTPVESQFPAQGIDGLTQAKAAHDAAGRERRVDADGENFTHLLEAENHARSRPPPKDIVYEKPAGIQERPRGITAEQIMSQPVHTIPRETTFQATWDRMEVLGVGHLITVDADDKPVGIISRSDVREHGKNSPVSIANFYSQQMIAASPDTEASLIAHALVEHHINAVPIFNNDEQLVGIVTRSDLLRLIITGAHLERWA</sequence>
<dbReference type="CDD" id="cd02205">
    <property type="entry name" value="CBS_pair_SF"/>
    <property type="match status" value="1"/>
</dbReference>
<dbReference type="AlphaFoldDB" id="A0AAW7XQ60"/>
<dbReference type="SUPFAM" id="SSF54631">
    <property type="entry name" value="CBS-domain pair"/>
    <property type="match status" value="1"/>
</dbReference>
<dbReference type="EMBL" id="JAUOPG010000016">
    <property type="protein sequence ID" value="MDO6455359.1"/>
    <property type="molecule type" value="Genomic_DNA"/>
</dbReference>
<dbReference type="Pfam" id="PF00571">
    <property type="entry name" value="CBS"/>
    <property type="match status" value="2"/>
</dbReference>